<organism evidence="2 3">
    <name type="scientific">Microdochium trichocladiopsis</name>
    <dbReference type="NCBI Taxonomy" id="1682393"/>
    <lineage>
        <taxon>Eukaryota</taxon>
        <taxon>Fungi</taxon>
        <taxon>Dikarya</taxon>
        <taxon>Ascomycota</taxon>
        <taxon>Pezizomycotina</taxon>
        <taxon>Sordariomycetes</taxon>
        <taxon>Xylariomycetidae</taxon>
        <taxon>Xylariales</taxon>
        <taxon>Microdochiaceae</taxon>
        <taxon>Microdochium</taxon>
    </lineage>
</organism>
<name>A0A9P8YJS1_9PEZI</name>
<dbReference type="AlphaFoldDB" id="A0A9P8YJS1"/>
<evidence type="ECO:0000313" key="3">
    <source>
        <dbReference type="Proteomes" id="UP000756346"/>
    </source>
</evidence>
<comment type="caution">
    <text evidence="2">The sequence shown here is derived from an EMBL/GenBank/DDBJ whole genome shotgun (WGS) entry which is preliminary data.</text>
</comment>
<evidence type="ECO:0000313" key="2">
    <source>
        <dbReference type="EMBL" id="KAH7040711.1"/>
    </source>
</evidence>
<dbReference type="RefSeq" id="XP_046018766.1">
    <property type="nucleotide sequence ID" value="XM_046152356.1"/>
</dbReference>
<sequence>MGTAEGASGRGRPPRPARAALKHVLAARDWPHVWKRSQSRLKPAAATWRWLLVAGFAMLSPGIPQRLRTWSSPMPGTLLESLAWRSMTQYTMLRRPRAQLYQASSKPGIREIAAPQHQECSPRVSPYYRSGTLRSTSGSHHHHNAPRVSAARTNKTEPNACTYGDFSDSAAPLGPNRDNIQHSHR</sequence>
<protein>
    <submittedName>
        <fullName evidence="2">Uncharacterized protein</fullName>
    </submittedName>
</protein>
<feature type="region of interest" description="Disordered" evidence="1">
    <location>
        <begin position="114"/>
        <end position="185"/>
    </location>
</feature>
<keyword evidence="3" id="KW-1185">Reference proteome</keyword>
<evidence type="ECO:0000256" key="1">
    <source>
        <dbReference type="SAM" id="MobiDB-lite"/>
    </source>
</evidence>
<reference evidence="2" key="1">
    <citation type="journal article" date="2021" name="Nat. Commun.">
        <title>Genetic determinants of endophytism in the Arabidopsis root mycobiome.</title>
        <authorList>
            <person name="Mesny F."/>
            <person name="Miyauchi S."/>
            <person name="Thiergart T."/>
            <person name="Pickel B."/>
            <person name="Atanasova L."/>
            <person name="Karlsson M."/>
            <person name="Huettel B."/>
            <person name="Barry K.W."/>
            <person name="Haridas S."/>
            <person name="Chen C."/>
            <person name="Bauer D."/>
            <person name="Andreopoulos W."/>
            <person name="Pangilinan J."/>
            <person name="LaButti K."/>
            <person name="Riley R."/>
            <person name="Lipzen A."/>
            <person name="Clum A."/>
            <person name="Drula E."/>
            <person name="Henrissat B."/>
            <person name="Kohler A."/>
            <person name="Grigoriev I.V."/>
            <person name="Martin F.M."/>
            <person name="Hacquard S."/>
        </authorList>
    </citation>
    <scope>NUCLEOTIDE SEQUENCE</scope>
    <source>
        <strain evidence="2">MPI-CAGE-CH-0230</strain>
    </source>
</reference>
<accession>A0A9P8YJS1</accession>
<dbReference type="EMBL" id="JAGTJQ010000001">
    <property type="protein sequence ID" value="KAH7040711.1"/>
    <property type="molecule type" value="Genomic_DNA"/>
</dbReference>
<proteinExistence type="predicted"/>
<dbReference type="Proteomes" id="UP000756346">
    <property type="component" value="Unassembled WGS sequence"/>
</dbReference>
<dbReference type="GeneID" id="70181902"/>
<gene>
    <name evidence="2" type="ORF">B0I36DRAFT_311305</name>
</gene>